<gene>
    <name evidence="2" type="ORF">GSTUM_00007327001</name>
</gene>
<proteinExistence type="predicted"/>
<dbReference type="KEGG" id="tml:GSTUM_00007327001"/>
<dbReference type="RefSeq" id="XP_002839388.1">
    <property type="nucleotide sequence ID" value="XM_002839342.1"/>
</dbReference>
<keyword evidence="3" id="KW-1185">Reference proteome</keyword>
<dbReference type="EMBL" id="FN430264">
    <property type="protein sequence ID" value="CAZ83579.1"/>
    <property type="molecule type" value="Genomic_DNA"/>
</dbReference>
<feature type="compositionally biased region" description="Basic residues" evidence="1">
    <location>
        <begin position="100"/>
        <end position="112"/>
    </location>
</feature>
<dbReference type="GeneID" id="9183177"/>
<sequence length="145" mass="17237">MECSSKFLRDPQKPQLTSCKHFCKHHHQHHHPYWLPPVPTTTIRNNGILLLSNSYGSYDNTPPLGNRSPQRDNLEIRRSVAKIHRGGSKSFDHQSWRTNGRAKRNSNSHPPSRLRRHLFCYIRRQQNRAHLRARLYLLHPQQRDR</sequence>
<evidence type="ECO:0000256" key="1">
    <source>
        <dbReference type="SAM" id="MobiDB-lite"/>
    </source>
</evidence>
<organism evidence="2 3">
    <name type="scientific">Tuber melanosporum (strain Mel28)</name>
    <name type="common">Perigord black truffle</name>
    <dbReference type="NCBI Taxonomy" id="656061"/>
    <lineage>
        <taxon>Eukaryota</taxon>
        <taxon>Fungi</taxon>
        <taxon>Dikarya</taxon>
        <taxon>Ascomycota</taxon>
        <taxon>Pezizomycotina</taxon>
        <taxon>Pezizomycetes</taxon>
        <taxon>Pezizales</taxon>
        <taxon>Tuberaceae</taxon>
        <taxon>Tuber</taxon>
    </lineage>
</organism>
<name>D5GGD6_TUBMM</name>
<reference evidence="2 3" key="1">
    <citation type="journal article" date="2010" name="Nature">
        <title>Perigord black truffle genome uncovers evolutionary origins and mechanisms of symbiosis.</title>
        <authorList>
            <person name="Martin F."/>
            <person name="Kohler A."/>
            <person name="Murat C."/>
            <person name="Balestrini R."/>
            <person name="Coutinho P.M."/>
            <person name="Jaillon O."/>
            <person name="Montanini B."/>
            <person name="Morin E."/>
            <person name="Noel B."/>
            <person name="Percudani R."/>
            <person name="Porcel B."/>
            <person name="Rubini A."/>
            <person name="Amicucci A."/>
            <person name="Amselem J."/>
            <person name="Anthouard V."/>
            <person name="Arcioni S."/>
            <person name="Artiguenave F."/>
            <person name="Aury J.M."/>
            <person name="Ballario P."/>
            <person name="Bolchi A."/>
            <person name="Brenna A."/>
            <person name="Brun A."/>
            <person name="Buee M."/>
            <person name="Cantarel B."/>
            <person name="Chevalier G."/>
            <person name="Couloux A."/>
            <person name="Da Silva C."/>
            <person name="Denoeud F."/>
            <person name="Duplessis S."/>
            <person name="Ghignone S."/>
            <person name="Hilselberger B."/>
            <person name="Iotti M."/>
            <person name="Marcais B."/>
            <person name="Mello A."/>
            <person name="Miranda M."/>
            <person name="Pacioni G."/>
            <person name="Quesneville H."/>
            <person name="Riccioni C."/>
            <person name="Ruotolo R."/>
            <person name="Splivallo R."/>
            <person name="Stocchi V."/>
            <person name="Tisserant E."/>
            <person name="Viscomi A.R."/>
            <person name="Zambonelli A."/>
            <person name="Zampieri E."/>
            <person name="Henrissat B."/>
            <person name="Lebrun M.H."/>
            <person name="Paolocci F."/>
            <person name="Bonfante P."/>
            <person name="Ottonello S."/>
            <person name="Wincker P."/>
        </authorList>
    </citation>
    <scope>NUCLEOTIDE SEQUENCE [LARGE SCALE GENOMIC DNA]</scope>
    <source>
        <strain evidence="2 3">Mel28</strain>
    </source>
</reference>
<feature type="region of interest" description="Disordered" evidence="1">
    <location>
        <begin position="85"/>
        <end position="112"/>
    </location>
</feature>
<dbReference type="AlphaFoldDB" id="D5GGD6"/>
<evidence type="ECO:0000313" key="3">
    <source>
        <dbReference type="Proteomes" id="UP000006911"/>
    </source>
</evidence>
<dbReference type="Proteomes" id="UP000006911">
    <property type="component" value="Unassembled WGS sequence"/>
</dbReference>
<protein>
    <submittedName>
        <fullName evidence="2">(Perigord truffle) hypothetical protein</fullName>
    </submittedName>
</protein>
<accession>D5GGD6</accession>
<evidence type="ECO:0000313" key="2">
    <source>
        <dbReference type="EMBL" id="CAZ83579.1"/>
    </source>
</evidence>
<dbReference type="HOGENOM" id="CLU_1788228_0_0_1"/>
<dbReference type="InParanoid" id="D5GGD6"/>